<accession>A0ABS4AK17</accession>
<proteinExistence type="predicted"/>
<keyword evidence="2" id="KW-1185">Reference proteome</keyword>
<sequence>MTANEAERALAELDRLLNDPDVQMDPMRVWTLADRLSGSVPATAQPTSQTSR</sequence>
<evidence type="ECO:0000313" key="2">
    <source>
        <dbReference type="Proteomes" id="UP000681594"/>
    </source>
</evidence>
<gene>
    <name evidence="1" type="ORF">J8J14_21585</name>
</gene>
<reference evidence="1 2" key="1">
    <citation type="submission" date="2021-03" db="EMBL/GenBank/DDBJ databases">
        <authorList>
            <person name="So Y."/>
        </authorList>
    </citation>
    <scope>NUCLEOTIDE SEQUENCE [LARGE SCALE GENOMIC DNA]</scope>
    <source>
        <strain evidence="1 2">SSH11</strain>
    </source>
</reference>
<evidence type="ECO:0000313" key="1">
    <source>
        <dbReference type="EMBL" id="MBP0447363.1"/>
    </source>
</evidence>
<organism evidence="1 2">
    <name type="scientific">Pararoseomonas baculiformis</name>
    <dbReference type="NCBI Taxonomy" id="2820812"/>
    <lineage>
        <taxon>Bacteria</taxon>
        <taxon>Pseudomonadati</taxon>
        <taxon>Pseudomonadota</taxon>
        <taxon>Alphaproteobacteria</taxon>
        <taxon>Acetobacterales</taxon>
        <taxon>Acetobacteraceae</taxon>
        <taxon>Pararoseomonas</taxon>
    </lineage>
</organism>
<dbReference type="EMBL" id="JAGIZB010000033">
    <property type="protein sequence ID" value="MBP0447363.1"/>
    <property type="molecule type" value="Genomic_DNA"/>
</dbReference>
<comment type="caution">
    <text evidence="1">The sequence shown here is derived from an EMBL/GenBank/DDBJ whole genome shotgun (WGS) entry which is preliminary data.</text>
</comment>
<name>A0ABS4AK17_9PROT</name>
<dbReference type="RefSeq" id="WP_209381632.1">
    <property type="nucleotide sequence ID" value="NZ_JAGIZB010000033.1"/>
</dbReference>
<protein>
    <submittedName>
        <fullName evidence="1">Peptide chain release factor 1</fullName>
    </submittedName>
</protein>
<dbReference type="Proteomes" id="UP000681594">
    <property type="component" value="Unassembled WGS sequence"/>
</dbReference>